<accession>A0ABP9MA56</accession>
<reference evidence="4" key="1">
    <citation type="journal article" date="2019" name="Int. J. Syst. Evol. Microbiol.">
        <title>The Global Catalogue of Microorganisms (GCM) 10K type strain sequencing project: providing services to taxonomists for standard genome sequencing and annotation.</title>
        <authorList>
            <consortium name="The Broad Institute Genomics Platform"/>
            <consortium name="The Broad Institute Genome Sequencing Center for Infectious Disease"/>
            <person name="Wu L."/>
            <person name="Ma J."/>
        </authorList>
    </citation>
    <scope>NUCLEOTIDE SEQUENCE [LARGE SCALE GENOMIC DNA]</scope>
    <source>
        <strain evidence="4">JCM 18424</strain>
    </source>
</reference>
<dbReference type="PANTHER" id="PTHR12526">
    <property type="entry name" value="GLYCOSYLTRANSFERASE"/>
    <property type="match status" value="1"/>
</dbReference>
<dbReference type="Pfam" id="PF13439">
    <property type="entry name" value="Glyco_transf_4"/>
    <property type="match status" value="1"/>
</dbReference>
<organism evidence="3 4">
    <name type="scientific">Wohlfahrtiimonas larvae</name>
    <dbReference type="NCBI Taxonomy" id="1157986"/>
    <lineage>
        <taxon>Bacteria</taxon>
        <taxon>Pseudomonadati</taxon>
        <taxon>Pseudomonadota</taxon>
        <taxon>Gammaproteobacteria</taxon>
        <taxon>Cardiobacteriales</taxon>
        <taxon>Ignatzschineriaceae</taxon>
        <taxon>Wohlfahrtiimonas</taxon>
    </lineage>
</organism>
<dbReference type="InterPro" id="IPR028098">
    <property type="entry name" value="Glyco_trans_4-like_N"/>
</dbReference>
<sequence length="365" mass="41732">MKILQILPAMNQGGVEYYVLENSQYIAQYAENFVISAGGRLVPELIQNDSQHYELPIEKKNLRSLMQIRKLRKLIENIHPDIIHVHSRLQAWLITFALKKLSYRPTVITTVHGFNSINRYSQQMLHADQVIAVSESLKKYLSQAYPQEPVDNVLVISQGIDSNKFNANAPINNSIRQQMIELGVNFEYDQIILLPGRITRIKGISLLIDLMKQLKDENHSNIKAVIVGGYDKRNEEFYQSMQNRITELQLEKQILWLGTCDDMASIYRLADLTLSITSKPESYGRTVIESLACKTPVVGFNYGGVGENLQRFYPEGKITPNNLSELHDAVLRELSIPKEEKQIHPISDTIEQSQAKLKSLYESFK</sequence>
<dbReference type="EMBL" id="BAABKE010000001">
    <property type="protein sequence ID" value="GAA5093636.1"/>
    <property type="molecule type" value="Genomic_DNA"/>
</dbReference>
<dbReference type="SUPFAM" id="SSF53756">
    <property type="entry name" value="UDP-Glycosyltransferase/glycogen phosphorylase"/>
    <property type="match status" value="1"/>
</dbReference>
<evidence type="ECO:0000313" key="4">
    <source>
        <dbReference type="Proteomes" id="UP001500631"/>
    </source>
</evidence>
<evidence type="ECO:0000259" key="1">
    <source>
        <dbReference type="Pfam" id="PF00534"/>
    </source>
</evidence>
<dbReference type="InterPro" id="IPR001296">
    <property type="entry name" value="Glyco_trans_1"/>
</dbReference>
<name>A0ABP9MA56_9GAMM</name>
<protein>
    <submittedName>
        <fullName evidence="3">Glycosyltransferase family 4 protein</fullName>
    </submittedName>
</protein>
<evidence type="ECO:0000259" key="2">
    <source>
        <dbReference type="Pfam" id="PF13439"/>
    </source>
</evidence>
<gene>
    <name evidence="3" type="ORF">GCM10023338_00970</name>
</gene>
<feature type="domain" description="Glycosyl transferase family 1" evidence="1">
    <location>
        <begin position="187"/>
        <end position="342"/>
    </location>
</feature>
<evidence type="ECO:0000313" key="3">
    <source>
        <dbReference type="EMBL" id="GAA5093636.1"/>
    </source>
</evidence>
<keyword evidence="4" id="KW-1185">Reference proteome</keyword>
<dbReference type="RefSeq" id="WP_077926008.1">
    <property type="nucleotide sequence ID" value="NZ_BAABKE010000001.1"/>
</dbReference>
<feature type="domain" description="Glycosyltransferase subfamily 4-like N-terminal" evidence="2">
    <location>
        <begin position="13"/>
        <end position="163"/>
    </location>
</feature>
<proteinExistence type="predicted"/>
<comment type="caution">
    <text evidence="3">The sequence shown here is derived from an EMBL/GenBank/DDBJ whole genome shotgun (WGS) entry which is preliminary data.</text>
</comment>
<dbReference type="Proteomes" id="UP001500631">
    <property type="component" value="Unassembled WGS sequence"/>
</dbReference>
<dbReference type="Pfam" id="PF00534">
    <property type="entry name" value="Glycos_transf_1"/>
    <property type="match status" value="1"/>
</dbReference>
<dbReference type="Gene3D" id="3.40.50.2000">
    <property type="entry name" value="Glycogen Phosphorylase B"/>
    <property type="match status" value="2"/>
</dbReference>